<feature type="coiled-coil region" evidence="1">
    <location>
        <begin position="1"/>
        <end position="28"/>
    </location>
</feature>
<name>A0ABV2TKN5_9RHOO</name>
<dbReference type="RefSeq" id="WP_354600947.1">
    <property type="nucleotide sequence ID" value="NZ_JBEWZI010000009.1"/>
</dbReference>
<keyword evidence="1" id="KW-0175">Coiled coil</keyword>
<accession>A0ABV2TKN5</accession>
<evidence type="ECO:0000256" key="1">
    <source>
        <dbReference type="SAM" id="Coils"/>
    </source>
</evidence>
<sequence>MSDMFENAMNLNHRLDSLRAEHRELDDAISRLCLAPDEDELAVRRLKKRKLIVKDRISIIERTLGPETQA</sequence>
<evidence type="ECO:0000313" key="3">
    <source>
        <dbReference type="Proteomes" id="UP001549691"/>
    </source>
</evidence>
<evidence type="ECO:0000313" key="2">
    <source>
        <dbReference type="EMBL" id="MET7014485.1"/>
    </source>
</evidence>
<dbReference type="InterPro" id="IPR007420">
    <property type="entry name" value="DUF465"/>
</dbReference>
<keyword evidence="3" id="KW-1185">Reference proteome</keyword>
<dbReference type="InterPro" id="IPR038444">
    <property type="entry name" value="DUF465_sf"/>
</dbReference>
<reference evidence="2 3" key="1">
    <citation type="submission" date="2024-07" db="EMBL/GenBank/DDBJ databases">
        <title>Uliginosibacterium flavum JJ3220;KACC:17644.</title>
        <authorList>
            <person name="Kim M.K."/>
        </authorList>
    </citation>
    <scope>NUCLEOTIDE SEQUENCE [LARGE SCALE GENOMIC DNA]</scope>
    <source>
        <strain evidence="2 3">KACC:17644</strain>
    </source>
</reference>
<protein>
    <submittedName>
        <fullName evidence="2">YdcH family protein</fullName>
    </submittedName>
</protein>
<proteinExistence type="predicted"/>
<organism evidence="2 3">
    <name type="scientific">Uliginosibacterium flavum</name>
    <dbReference type="NCBI Taxonomy" id="1396831"/>
    <lineage>
        <taxon>Bacteria</taxon>
        <taxon>Pseudomonadati</taxon>
        <taxon>Pseudomonadota</taxon>
        <taxon>Betaproteobacteria</taxon>
        <taxon>Rhodocyclales</taxon>
        <taxon>Zoogloeaceae</taxon>
        <taxon>Uliginosibacterium</taxon>
    </lineage>
</organism>
<comment type="caution">
    <text evidence="2">The sequence shown here is derived from an EMBL/GenBank/DDBJ whole genome shotgun (WGS) entry which is preliminary data.</text>
</comment>
<dbReference type="EMBL" id="JBEWZI010000009">
    <property type="protein sequence ID" value="MET7014485.1"/>
    <property type="molecule type" value="Genomic_DNA"/>
</dbReference>
<dbReference type="Pfam" id="PF04325">
    <property type="entry name" value="DUF465"/>
    <property type="match status" value="1"/>
</dbReference>
<dbReference type="Proteomes" id="UP001549691">
    <property type="component" value="Unassembled WGS sequence"/>
</dbReference>
<dbReference type="Gene3D" id="6.10.280.50">
    <property type="match status" value="1"/>
</dbReference>
<gene>
    <name evidence="2" type="ORF">ABXR19_09815</name>
</gene>